<dbReference type="Proteomes" id="UP001149090">
    <property type="component" value="Unassembled WGS sequence"/>
</dbReference>
<keyword evidence="6" id="KW-1185">Reference proteome</keyword>
<dbReference type="PROSITE" id="PS50853">
    <property type="entry name" value="FN3"/>
    <property type="match status" value="1"/>
</dbReference>
<feature type="domain" description="Fibronectin type-III" evidence="4">
    <location>
        <begin position="446"/>
        <end position="542"/>
    </location>
</feature>
<feature type="compositionally biased region" description="Basic and acidic residues" evidence="1">
    <location>
        <begin position="685"/>
        <end position="694"/>
    </location>
</feature>
<keyword evidence="2" id="KW-0472">Membrane</keyword>
<dbReference type="Gene3D" id="2.60.40.10">
    <property type="entry name" value="Immunoglobulins"/>
    <property type="match status" value="1"/>
</dbReference>
<evidence type="ECO:0000256" key="2">
    <source>
        <dbReference type="SAM" id="Phobius"/>
    </source>
</evidence>
<dbReference type="InterPro" id="IPR028994">
    <property type="entry name" value="Integrin_alpha_N"/>
</dbReference>
<accession>A0A9Q0LS43</accession>
<keyword evidence="2" id="KW-1133">Transmembrane helix</keyword>
<evidence type="ECO:0000313" key="5">
    <source>
        <dbReference type="EMBL" id="KAJ5077524.1"/>
    </source>
</evidence>
<name>A0A9Q0LS43_ANAIG</name>
<sequence length="702" mass="78650">MKKIIIFIIILCVFGIVQSQKEEVDYLKSANGDWYLLDTFSSSQNLSNFGWSVDVSQNILVISNYSFEKVNVYRKIDSNFILEKVLNQSNSSQFGKSVAVSGNVIVIGAPGSNQSFIYRHNGTDWNLNKVLNQSNSPSFGSSVAVSTNVTVIGAPDSSESFIYRYDNGDWYLEKTLNQSISSQFGKSVSVSTNVTVIGAPGSNQSFIYRYNGSDWNLDKEITQSNSLSFGSSVAVSTNVTVIGAPNMSEVFIYRYDGIDWNNEKVLTQDISSQFGKSVSVSTNVTVIGAPHFNQTFIYRYDGSDWNNEKVLNETNLSKFGRSVSIATNYVVIGAPSSDQVFLYQSLFIPQVDIVACNPLYSSFSCYWDKIDFSREIVYQINYGSNWTNITSPNVQGSTLYQNFNSSNYHNISGNVNYSIQIRGCDNLTMQCGDPSSFHNLTTRIDSIKNFKLKNRTTRSFNVSWDIPDVPIKGNSPNFNHYTMDYKAKTQATPSTLTIQNSTVSQYLNQLECGQIYSVSMWACRSYSCQGDDQGEVFETRISTFFEKVENFECHVSEGVTITCDWIPSNNCSSNPYYYNFTYRAKNKDDTGNDESITNKKVFIAEIENEEYEIQVSSCDSSEVCGEVTTLTVTTSSIPNPTPTTDNKSGQTQNIVIGVFVSIMGVGLLIGGIIMMQRYRKKRRQKTDGRQKINDEENDLEMV</sequence>
<dbReference type="SUPFAM" id="SSF49265">
    <property type="entry name" value="Fibronectin type III"/>
    <property type="match status" value="1"/>
</dbReference>
<feature type="transmembrane region" description="Helical" evidence="2">
    <location>
        <begin position="654"/>
        <end position="675"/>
    </location>
</feature>
<dbReference type="InterPro" id="IPR036116">
    <property type="entry name" value="FN3_sf"/>
</dbReference>
<proteinExistence type="predicted"/>
<dbReference type="AlphaFoldDB" id="A0A9Q0LS43"/>
<dbReference type="PANTHER" id="PTHR36220:SF1">
    <property type="entry name" value="GAMMA TUBULIN COMPLEX COMPONENT C-TERMINAL DOMAIN-CONTAINING PROTEIN"/>
    <property type="match status" value="1"/>
</dbReference>
<reference evidence="5" key="1">
    <citation type="submission" date="2022-10" db="EMBL/GenBank/DDBJ databases">
        <title>Novel sulphate-reducing endosymbionts in the free-living metamonad Anaeramoeba.</title>
        <authorList>
            <person name="Jerlstrom-Hultqvist J."/>
            <person name="Cepicka I."/>
            <person name="Gallot-Lavallee L."/>
            <person name="Salas-Leiva D."/>
            <person name="Curtis B.A."/>
            <person name="Zahonova K."/>
            <person name="Pipaliya S."/>
            <person name="Dacks J."/>
            <person name="Roger A.J."/>
        </authorList>
    </citation>
    <scope>NUCLEOTIDE SEQUENCE</scope>
    <source>
        <strain evidence="5">BMAN</strain>
    </source>
</reference>
<dbReference type="SUPFAM" id="SSF89372">
    <property type="entry name" value="Fucose-specific lectin"/>
    <property type="match status" value="1"/>
</dbReference>
<dbReference type="PANTHER" id="PTHR36220">
    <property type="entry name" value="UNNAMED PRODUCT"/>
    <property type="match status" value="1"/>
</dbReference>
<comment type="caution">
    <text evidence="5">The sequence shown here is derived from an EMBL/GenBank/DDBJ whole genome shotgun (WGS) entry which is preliminary data.</text>
</comment>
<gene>
    <name evidence="5" type="ORF">M0811_06047</name>
</gene>
<dbReference type="EMBL" id="JAPDFW010000058">
    <property type="protein sequence ID" value="KAJ5077524.1"/>
    <property type="molecule type" value="Genomic_DNA"/>
</dbReference>
<organism evidence="5 6">
    <name type="scientific">Anaeramoeba ignava</name>
    <name type="common">Anaerobic marine amoeba</name>
    <dbReference type="NCBI Taxonomy" id="1746090"/>
    <lineage>
        <taxon>Eukaryota</taxon>
        <taxon>Metamonada</taxon>
        <taxon>Anaeramoebidae</taxon>
        <taxon>Anaeramoeba</taxon>
    </lineage>
</organism>
<feature type="region of interest" description="Disordered" evidence="1">
    <location>
        <begin position="683"/>
        <end position="702"/>
    </location>
</feature>
<evidence type="ECO:0000313" key="6">
    <source>
        <dbReference type="Proteomes" id="UP001149090"/>
    </source>
</evidence>
<evidence type="ECO:0000256" key="3">
    <source>
        <dbReference type="SAM" id="SignalP"/>
    </source>
</evidence>
<feature type="signal peptide" evidence="3">
    <location>
        <begin position="1"/>
        <end position="19"/>
    </location>
</feature>
<dbReference type="InterPro" id="IPR003961">
    <property type="entry name" value="FN3_dom"/>
</dbReference>
<keyword evidence="3" id="KW-0732">Signal</keyword>
<protein>
    <recommendedName>
        <fullName evidence="4">Fibronectin type-III domain-containing protein</fullName>
    </recommendedName>
</protein>
<dbReference type="InterPro" id="IPR013783">
    <property type="entry name" value="Ig-like_fold"/>
</dbReference>
<evidence type="ECO:0000259" key="4">
    <source>
        <dbReference type="PROSITE" id="PS50853"/>
    </source>
</evidence>
<dbReference type="Gene3D" id="2.130.10.130">
    <property type="entry name" value="Integrin alpha, N-terminal"/>
    <property type="match status" value="2"/>
</dbReference>
<evidence type="ECO:0000256" key="1">
    <source>
        <dbReference type="SAM" id="MobiDB-lite"/>
    </source>
</evidence>
<feature type="chain" id="PRO_5040163582" description="Fibronectin type-III domain-containing protein" evidence="3">
    <location>
        <begin position="20"/>
        <end position="702"/>
    </location>
</feature>
<keyword evidence="2" id="KW-0812">Transmembrane</keyword>